<reference evidence="2" key="1">
    <citation type="journal article" date="2020" name="Stud. Mycol.">
        <title>101 Dothideomycetes genomes: a test case for predicting lifestyles and emergence of pathogens.</title>
        <authorList>
            <person name="Haridas S."/>
            <person name="Albert R."/>
            <person name="Binder M."/>
            <person name="Bloem J."/>
            <person name="Labutti K."/>
            <person name="Salamov A."/>
            <person name="Andreopoulos B."/>
            <person name="Baker S."/>
            <person name="Barry K."/>
            <person name="Bills G."/>
            <person name="Bluhm B."/>
            <person name="Cannon C."/>
            <person name="Castanera R."/>
            <person name="Culley D."/>
            <person name="Daum C."/>
            <person name="Ezra D."/>
            <person name="Gonzalez J."/>
            <person name="Henrissat B."/>
            <person name="Kuo A."/>
            <person name="Liang C."/>
            <person name="Lipzen A."/>
            <person name="Lutzoni F."/>
            <person name="Magnuson J."/>
            <person name="Mondo S."/>
            <person name="Nolan M."/>
            <person name="Ohm R."/>
            <person name="Pangilinan J."/>
            <person name="Park H.-J."/>
            <person name="Ramirez L."/>
            <person name="Alfaro M."/>
            <person name="Sun H."/>
            <person name="Tritt A."/>
            <person name="Yoshinaga Y."/>
            <person name="Zwiers L.-H."/>
            <person name="Turgeon B."/>
            <person name="Goodwin S."/>
            <person name="Spatafora J."/>
            <person name="Crous P."/>
            <person name="Grigoriev I."/>
        </authorList>
    </citation>
    <scope>NUCLEOTIDE SEQUENCE</scope>
    <source>
        <strain evidence="2">CBS 113818</strain>
    </source>
</reference>
<feature type="region of interest" description="Disordered" evidence="1">
    <location>
        <begin position="417"/>
        <end position="441"/>
    </location>
</feature>
<feature type="region of interest" description="Disordered" evidence="1">
    <location>
        <begin position="1"/>
        <end position="178"/>
    </location>
</feature>
<feature type="compositionally biased region" description="Low complexity" evidence="1">
    <location>
        <begin position="327"/>
        <end position="364"/>
    </location>
</feature>
<evidence type="ECO:0000256" key="1">
    <source>
        <dbReference type="SAM" id="MobiDB-lite"/>
    </source>
</evidence>
<feature type="compositionally biased region" description="Basic and acidic residues" evidence="1">
    <location>
        <begin position="229"/>
        <end position="239"/>
    </location>
</feature>
<dbReference type="EMBL" id="MU006216">
    <property type="protein sequence ID" value="KAF2833770.1"/>
    <property type="molecule type" value="Genomic_DNA"/>
</dbReference>
<accession>A0A6A7AKI5</accession>
<dbReference type="Proteomes" id="UP000799424">
    <property type="component" value="Unassembled WGS sequence"/>
</dbReference>
<name>A0A6A7AKI5_9PLEO</name>
<evidence type="ECO:0000313" key="2">
    <source>
        <dbReference type="EMBL" id="KAF2833770.1"/>
    </source>
</evidence>
<proteinExistence type="predicted"/>
<feature type="compositionally biased region" description="Basic and acidic residues" evidence="1">
    <location>
        <begin position="101"/>
        <end position="112"/>
    </location>
</feature>
<dbReference type="AlphaFoldDB" id="A0A6A7AKI5"/>
<evidence type="ECO:0000313" key="3">
    <source>
        <dbReference type="Proteomes" id="UP000799424"/>
    </source>
</evidence>
<feature type="compositionally biased region" description="Polar residues" evidence="1">
    <location>
        <begin position="1"/>
        <end position="12"/>
    </location>
</feature>
<keyword evidence="3" id="KW-1185">Reference proteome</keyword>
<protein>
    <submittedName>
        <fullName evidence="2">Uncharacterized protein</fullName>
    </submittedName>
</protein>
<feature type="compositionally biased region" description="Basic residues" evidence="1">
    <location>
        <begin position="73"/>
        <end position="87"/>
    </location>
</feature>
<feature type="region of interest" description="Disordered" evidence="1">
    <location>
        <begin position="218"/>
        <end position="364"/>
    </location>
</feature>
<feature type="compositionally biased region" description="Acidic residues" evidence="1">
    <location>
        <begin position="254"/>
        <end position="263"/>
    </location>
</feature>
<organism evidence="2 3">
    <name type="scientific">Ophiobolus disseminans</name>
    <dbReference type="NCBI Taxonomy" id="1469910"/>
    <lineage>
        <taxon>Eukaryota</taxon>
        <taxon>Fungi</taxon>
        <taxon>Dikarya</taxon>
        <taxon>Ascomycota</taxon>
        <taxon>Pezizomycotina</taxon>
        <taxon>Dothideomycetes</taxon>
        <taxon>Pleosporomycetidae</taxon>
        <taxon>Pleosporales</taxon>
        <taxon>Pleosporineae</taxon>
        <taxon>Phaeosphaeriaceae</taxon>
        <taxon>Ophiobolus</taxon>
    </lineage>
</organism>
<sequence length="441" mass="50025">MAYQHSPGNQYKTDYAYGYGHTSNSYAPRQKTHVAPFQNTARYPTKETMYDDEEADYIAPPEYSKSDYIAPHVHPKRKSRPKHHDRPSRRSDSDYICPPVDKSRDDYIHPEVDETPFPSTRPTEREAQHYRPSRRLSRNDELPGPSRRVSFTAEAPSLPRRPRESERAIPQGQKSNYQIMKDAGFNNKREFMRAHGLRTWEPEDYDIANDILEQYRDIDTQNRQRSSSGRRDHTSRSRSVEFQSYPPPARETLDIDDDDEEYASDSSMSSVPQHTSTSPARRRRHRSQSPDPRYPEHAPAPMYISRGRKQIAERHSSSHRTMPGHFPSPSISPSRSSRHPSLSTSPPSILRRAYPTRARRSSSAAVALRCTSSVSDSGSESDDSVLVLSREGSEFGEFGGGDAGSDIKVGEEAWMSDSVVGEGDESGEEVRRGGFVGGREY</sequence>
<gene>
    <name evidence="2" type="ORF">CC86DRAFT_462054</name>
</gene>
<dbReference type="OrthoDB" id="4232400at2759"/>